<dbReference type="Proteomes" id="UP000613011">
    <property type="component" value="Unassembled WGS sequence"/>
</dbReference>
<evidence type="ECO:0000313" key="2">
    <source>
        <dbReference type="EMBL" id="MBL0423043.1"/>
    </source>
</evidence>
<evidence type="ECO:0000313" key="3">
    <source>
        <dbReference type="Proteomes" id="UP000613011"/>
    </source>
</evidence>
<dbReference type="SUPFAM" id="SSF51182">
    <property type="entry name" value="RmlC-like cupins"/>
    <property type="match status" value="1"/>
</dbReference>
<organism evidence="2 3">
    <name type="scientific">Ramlibacter aurantiacus</name>
    <dbReference type="NCBI Taxonomy" id="2801330"/>
    <lineage>
        <taxon>Bacteria</taxon>
        <taxon>Pseudomonadati</taxon>
        <taxon>Pseudomonadota</taxon>
        <taxon>Betaproteobacteria</taxon>
        <taxon>Burkholderiales</taxon>
        <taxon>Comamonadaceae</taxon>
        <taxon>Ramlibacter</taxon>
    </lineage>
</organism>
<reference evidence="2" key="1">
    <citation type="submission" date="2021-01" db="EMBL/GenBank/DDBJ databases">
        <title>Ramlibacter sp. strain AW1 16S ribosomal RNA gene Genome sequencing and assembly.</title>
        <authorList>
            <person name="Kang M."/>
        </authorList>
    </citation>
    <scope>NUCLEOTIDE SEQUENCE</scope>
    <source>
        <strain evidence="2">AW1</strain>
    </source>
</reference>
<dbReference type="AlphaFoldDB" id="A0A936ZMS2"/>
<name>A0A936ZMS2_9BURK</name>
<dbReference type="InterPro" id="IPR011051">
    <property type="entry name" value="RmlC_Cupin_sf"/>
</dbReference>
<dbReference type="EMBL" id="JAEQNA010000011">
    <property type="protein sequence ID" value="MBL0423043.1"/>
    <property type="molecule type" value="Genomic_DNA"/>
</dbReference>
<feature type="domain" description="Cupin type-2" evidence="1">
    <location>
        <begin position="40"/>
        <end position="109"/>
    </location>
</feature>
<sequence>MSDFKVQRLRPEDIISYGPMSNLAVLIGDEQGGTPIRAALQTCQPGYEVPVHHHPYIEYLIVMEGSAEFVIERGDGGVDKVELHKGDSVELGANVWHSFSTSRTEVTQLLGIHLARKRIVNYREGVKTDERGFRLPAQ</sequence>
<proteinExistence type="predicted"/>
<accession>A0A936ZMS2</accession>
<protein>
    <submittedName>
        <fullName evidence="2">Cupin domain-containing protein</fullName>
    </submittedName>
</protein>
<dbReference type="InterPro" id="IPR014710">
    <property type="entry name" value="RmlC-like_jellyroll"/>
</dbReference>
<comment type="caution">
    <text evidence="2">The sequence shown here is derived from an EMBL/GenBank/DDBJ whole genome shotgun (WGS) entry which is preliminary data.</text>
</comment>
<evidence type="ECO:0000259" key="1">
    <source>
        <dbReference type="Pfam" id="PF07883"/>
    </source>
</evidence>
<dbReference type="InterPro" id="IPR013096">
    <property type="entry name" value="Cupin_2"/>
</dbReference>
<gene>
    <name evidence="2" type="ORF">JI739_22085</name>
</gene>
<dbReference type="Gene3D" id="2.60.120.10">
    <property type="entry name" value="Jelly Rolls"/>
    <property type="match status" value="1"/>
</dbReference>
<dbReference type="RefSeq" id="WP_201686182.1">
    <property type="nucleotide sequence ID" value="NZ_JAEQNA010000011.1"/>
</dbReference>
<dbReference type="Pfam" id="PF07883">
    <property type="entry name" value="Cupin_2"/>
    <property type="match status" value="1"/>
</dbReference>
<keyword evidence="3" id="KW-1185">Reference proteome</keyword>